<dbReference type="EMBL" id="QXGB01000032">
    <property type="protein sequence ID" value="KAE9235766.1"/>
    <property type="molecule type" value="Genomic_DNA"/>
</dbReference>
<feature type="chain" id="PRO_5036166858" description="Secreted protein" evidence="1">
    <location>
        <begin position="20"/>
        <end position="113"/>
    </location>
</feature>
<gene>
    <name evidence="7" type="ORF">PF001_g1053</name>
    <name evidence="6" type="ORF">PF002_g1546</name>
    <name evidence="5" type="ORF">PF005_g1322</name>
    <name evidence="4" type="ORF">PF006_g1054</name>
    <name evidence="3" type="ORF">PF007_g1249</name>
    <name evidence="2" type="ORF">PF009_g1347</name>
</gene>
<evidence type="ECO:0000313" key="13">
    <source>
        <dbReference type="Proteomes" id="UP000441208"/>
    </source>
</evidence>
<dbReference type="Proteomes" id="UP000433483">
    <property type="component" value="Unassembled WGS sequence"/>
</dbReference>
<evidence type="ECO:0000313" key="10">
    <source>
        <dbReference type="Proteomes" id="UP000437068"/>
    </source>
</evidence>
<dbReference type="OrthoDB" id="138306at2759"/>
<dbReference type="Proteomes" id="UP000437068">
    <property type="component" value="Unassembled WGS sequence"/>
</dbReference>
<dbReference type="EMBL" id="QXGF01000031">
    <property type="protein sequence ID" value="KAE8949076.1"/>
    <property type="molecule type" value="Genomic_DNA"/>
</dbReference>
<evidence type="ECO:0000313" key="12">
    <source>
        <dbReference type="Proteomes" id="UP000440732"/>
    </source>
</evidence>
<keyword evidence="1" id="KW-0732">Signal</keyword>
<comment type="caution">
    <text evidence="5">The sequence shown here is derived from an EMBL/GenBank/DDBJ whole genome shotgun (WGS) entry which is preliminary data.</text>
</comment>
<reference evidence="8 9" key="1">
    <citation type="submission" date="2018-08" db="EMBL/GenBank/DDBJ databases">
        <title>Genomic investigation of the strawberry pathogen Phytophthora fragariae indicates pathogenicity is determined by transcriptional variation in three key races.</title>
        <authorList>
            <person name="Adams T.M."/>
            <person name="Armitage A.D."/>
            <person name="Sobczyk M.K."/>
            <person name="Bates H.J."/>
            <person name="Dunwell J.M."/>
            <person name="Nellist C.F."/>
            <person name="Harrison R.J."/>
        </authorList>
    </citation>
    <scope>NUCLEOTIDE SEQUENCE [LARGE SCALE GENOMIC DNA]</scope>
    <source>
        <strain evidence="7 10">A4</strain>
        <strain evidence="6 11">BC-1</strain>
        <strain evidence="5 9">NOV-27</strain>
        <strain evidence="4 12">NOV-5</strain>
        <strain evidence="3 13">NOV-71</strain>
        <strain evidence="2 8">NOV-9</strain>
    </source>
</reference>
<protein>
    <recommendedName>
        <fullName evidence="14">Secreted protein</fullName>
    </recommendedName>
</protein>
<keyword evidence="9" id="KW-1185">Reference proteome</keyword>
<dbReference type="EMBL" id="QXGD01000037">
    <property type="protein sequence ID" value="KAE9256888.1"/>
    <property type="molecule type" value="Genomic_DNA"/>
</dbReference>
<dbReference type="Proteomes" id="UP000441208">
    <property type="component" value="Unassembled WGS sequence"/>
</dbReference>
<dbReference type="Proteomes" id="UP000440732">
    <property type="component" value="Unassembled WGS sequence"/>
</dbReference>
<name>A0A6A3ZI00_9STRA</name>
<evidence type="ECO:0000313" key="3">
    <source>
        <dbReference type="EMBL" id="KAE9138778.1"/>
    </source>
</evidence>
<evidence type="ECO:0000313" key="8">
    <source>
        <dbReference type="Proteomes" id="UP000429523"/>
    </source>
</evidence>
<dbReference type="EMBL" id="QXGA01000025">
    <property type="protein sequence ID" value="KAE9154932.1"/>
    <property type="molecule type" value="Genomic_DNA"/>
</dbReference>
<organism evidence="5 9">
    <name type="scientific">Phytophthora fragariae</name>
    <dbReference type="NCBI Taxonomy" id="53985"/>
    <lineage>
        <taxon>Eukaryota</taxon>
        <taxon>Sar</taxon>
        <taxon>Stramenopiles</taxon>
        <taxon>Oomycota</taxon>
        <taxon>Peronosporomycetes</taxon>
        <taxon>Peronosporales</taxon>
        <taxon>Peronosporaceae</taxon>
        <taxon>Phytophthora</taxon>
    </lineage>
</organism>
<sequence>MSTCLVLLLFLHVDLPTAAVCFLPLFAHLSCVSSDSKLGTAFVSATISAVLPIRVSFFELLDVALSTLYGLAHPCLEQLLALLSCLPLPCVHSFSLPPHKCMTSPLSLSTSKT</sequence>
<feature type="signal peptide" evidence="1">
    <location>
        <begin position="1"/>
        <end position="19"/>
    </location>
</feature>
<dbReference type="EMBL" id="QXFZ01000029">
    <property type="protein sequence ID" value="KAE9138778.1"/>
    <property type="molecule type" value="Genomic_DNA"/>
</dbReference>
<accession>A0A6A3ZI00</accession>
<dbReference type="EMBL" id="QXGE01000024">
    <property type="protein sequence ID" value="KAE9329110.1"/>
    <property type="molecule type" value="Genomic_DNA"/>
</dbReference>
<dbReference type="AlphaFoldDB" id="A0A6A3ZI00"/>
<evidence type="ECO:0000256" key="1">
    <source>
        <dbReference type="SAM" id="SignalP"/>
    </source>
</evidence>
<evidence type="ECO:0000313" key="6">
    <source>
        <dbReference type="EMBL" id="KAE9256888.1"/>
    </source>
</evidence>
<dbReference type="Proteomes" id="UP000440367">
    <property type="component" value="Unassembled WGS sequence"/>
</dbReference>
<evidence type="ECO:0000313" key="11">
    <source>
        <dbReference type="Proteomes" id="UP000440367"/>
    </source>
</evidence>
<evidence type="ECO:0000313" key="5">
    <source>
        <dbReference type="EMBL" id="KAE9235766.1"/>
    </source>
</evidence>
<proteinExistence type="predicted"/>
<evidence type="ECO:0000313" key="2">
    <source>
        <dbReference type="EMBL" id="KAE8949076.1"/>
    </source>
</evidence>
<evidence type="ECO:0008006" key="14">
    <source>
        <dbReference type="Google" id="ProtNLM"/>
    </source>
</evidence>
<dbReference type="Proteomes" id="UP000429523">
    <property type="component" value="Unassembled WGS sequence"/>
</dbReference>
<evidence type="ECO:0000313" key="9">
    <source>
        <dbReference type="Proteomes" id="UP000433483"/>
    </source>
</evidence>
<evidence type="ECO:0000313" key="7">
    <source>
        <dbReference type="EMBL" id="KAE9329110.1"/>
    </source>
</evidence>
<evidence type="ECO:0000313" key="4">
    <source>
        <dbReference type="EMBL" id="KAE9154932.1"/>
    </source>
</evidence>